<comment type="caution">
    <text evidence="3">The sequence shown here is derived from an EMBL/GenBank/DDBJ whole genome shotgun (WGS) entry which is preliminary data.</text>
</comment>
<proteinExistence type="predicted"/>
<keyword evidence="4" id="KW-1185">Reference proteome</keyword>
<evidence type="ECO:0000313" key="3">
    <source>
        <dbReference type="EMBL" id="KAK1280635.1"/>
    </source>
</evidence>
<keyword evidence="2" id="KW-0472">Membrane</keyword>
<feature type="transmembrane region" description="Helical" evidence="2">
    <location>
        <begin position="41"/>
        <end position="60"/>
    </location>
</feature>
<evidence type="ECO:0000256" key="1">
    <source>
        <dbReference type="SAM" id="MobiDB-lite"/>
    </source>
</evidence>
<organism evidence="3 4">
    <name type="scientific">Acorus gramineus</name>
    <name type="common">Dwarf sweet flag</name>
    <dbReference type="NCBI Taxonomy" id="55184"/>
    <lineage>
        <taxon>Eukaryota</taxon>
        <taxon>Viridiplantae</taxon>
        <taxon>Streptophyta</taxon>
        <taxon>Embryophyta</taxon>
        <taxon>Tracheophyta</taxon>
        <taxon>Spermatophyta</taxon>
        <taxon>Magnoliopsida</taxon>
        <taxon>Liliopsida</taxon>
        <taxon>Acoraceae</taxon>
        <taxon>Acorus</taxon>
    </lineage>
</organism>
<gene>
    <name evidence="3" type="ORF">QJS04_geneDACA004947</name>
</gene>
<feature type="region of interest" description="Disordered" evidence="1">
    <location>
        <begin position="1"/>
        <end position="23"/>
    </location>
</feature>
<feature type="transmembrane region" description="Helical" evidence="2">
    <location>
        <begin position="84"/>
        <end position="108"/>
    </location>
</feature>
<evidence type="ECO:0008006" key="5">
    <source>
        <dbReference type="Google" id="ProtNLM"/>
    </source>
</evidence>
<evidence type="ECO:0000313" key="4">
    <source>
        <dbReference type="Proteomes" id="UP001179952"/>
    </source>
</evidence>
<reference evidence="3" key="1">
    <citation type="journal article" date="2023" name="Nat. Commun.">
        <title>Diploid and tetraploid genomes of Acorus and the evolution of monocots.</title>
        <authorList>
            <person name="Ma L."/>
            <person name="Liu K.W."/>
            <person name="Li Z."/>
            <person name="Hsiao Y.Y."/>
            <person name="Qi Y."/>
            <person name="Fu T."/>
            <person name="Tang G.D."/>
            <person name="Zhang D."/>
            <person name="Sun W.H."/>
            <person name="Liu D.K."/>
            <person name="Li Y."/>
            <person name="Chen G.Z."/>
            <person name="Liu X.D."/>
            <person name="Liao X.Y."/>
            <person name="Jiang Y.T."/>
            <person name="Yu X."/>
            <person name="Hao Y."/>
            <person name="Huang J."/>
            <person name="Zhao X.W."/>
            <person name="Ke S."/>
            <person name="Chen Y.Y."/>
            <person name="Wu W.L."/>
            <person name="Hsu J.L."/>
            <person name="Lin Y.F."/>
            <person name="Huang M.D."/>
            <person name="Li C.Y."/>
            <person name="Huang L."/>
            <person name="Wang Z.W."/>
            <person name="Zhao X."/>
            <person name="Zhong W.Y."/>
            <person name="Peng D.H."/>
            <person name="Ahmad S."/>
            <person name="Lan S."/>
            <person name="Zhang J.S."/>
            <person name="Tsai W.C."/>
            <person name="Van de Peer Y."/>
            <person name="Liu Z.J."/>
        </authorList>
    </citation>
    <scope>NUCLEOTIDE SEQUENCE</scope>
    <source>
        <strain evidence="3">SCP</strain>
    </source>
</reference>
<accession>A0AAV9BV73</accession>
<reference evidence="3" key="2">
    <citation type="submission" date="2023-06" db="EMBL/GenBank/DDBJ databases">
        <authorList>
            <person name="Ma L."/>
            <person name="Liu K.-W."/>
            <person name="Li Z."/>
            <person name="Hsiao Y.-Y."/>
            <person name="Qi Y."/>
            <person name="Fu T."/>
            <person name="Tang G."/>
            <person name="Zhang D."/>
            <person name="Sun W.-H."/>
            <person name="Liu D.-K."/>
            <person name="Li Y."/>
            <person name="Chen G.-Z."/>
            <person name="Liu X.-D."/>
            <person name="Liao X.-Y."/>
            <person name="Jiang Y.-T."/>
            <person name="Yu X."/>
            <person name="Hao Y."/>
            <person name="Huang J."/>
            <person name="Zhao X.-W."/>
            <person name="Ke S."/>
            <person name="Chen Y.-Y."/>
            <person name="Wu W.-L."/>
            <person name="Hsu J.-L."/>
            <person name="Lin Y.-F."/>
            <person name="Huang M.-D."/>
            <person name="Li C.-Y."/>
            <person name="Huang L."/>
            <person name="Wang Z.-W."/>
            <person name="Zhao X."/>
            <person name="Zhong W.-Y."/>
            <person name="Peng D.-H."/>
            <person name="Ahmad S."/>
            <person name="Lan S."/>
            <person name="Zhang J.-S."/>
            <person name="Tsai W.-C."/>
            <person name="Van De Peer Y."/>
            <person name="Liu Z.-J."/>
        </authorList>
    </citation>
    <scope>NUCLEOTIDE SEQUENCE</scope>
    <source>
        <strain evidence="3">SCP</strain>
        <tissue evidence="3">Leaves</tissue>
    </source>
</reference>
<feature type="compositionally biased region" description="Low complexity" evidence="1">
    <location>
        <begin position="1"/>
        <end position="16"/>
    </location>
</feature>
<dbReference type="AlphaFoldDB" id="A0AAV9BV73"/>
<keyword evidence="2" id="KW-0812">Transmembrane</keyword>
<sequence>MASSPTRPPTTTSSPSFPLPASPPLTSDYIRILIEGVFTGFWYVFVNCLIFVPIMIINIAQQVRIDIFGFVLCVWHRFEPMHRFWSCLCCEFVFCFIFFIIYFVYFFLLRASLILDWFP</sequence>
<keyword evidence="2" id="KW-1133">Transmembrane helix</keyword>
<name>A0AAV9BV73_ACOGR</name>
<protein>
    <recommendedName>
        <fullName evidence="5">Transmembrane protein</fullName>
    </recommendedName>
</protein>
<dbReference type="EMBL" id="JAUJYN010000001">
    <property type="protein sequence ID" value="KAK1280635.1"/>
    <property type="molecule type" value="Genomic_DNA"/>
</dbReference>
<dbReference type="Proteomes" id="UP001179952">
    <property type="component" value="Unassembled WGS sequence"/>
</dbReference>
<evidence type="ECO:0000256" key="2">
    <source>
        <dbReference type="SAM" id="Phobius"/>
    </source>
</evidence>